<comment type="caution">
    <text evidence="1">The sequence shown here is derived from an EMBL/GenBank/DDBJ whole genome shotgun (WGS) entry which is preliminary data.</text>
</comment>
<protein>
    <submittedName>
        <fullName evidence="1">Uncharacterized protein</fullName>
    </submittedName>
</protein>
<dbReference type="EMBL" id="JAHESE010000019">
    <property type="protein sequence ID" value="MBT1710096.1"/>
    <property type="molecule type" value="Genomic_DNA"/>
</dbReference>
<organism evidence="1 2">
    <name type="scientific">Dawidia cretensis</name>
    <dbReference type="NCBI Taxonomy" id="2782350"/>
    <lineage>
        <taxon>Bacteria</taxon>
        <taxon>Pseudomonadati</taxon>
        <taxon>Bacteroidota</taxon>
        <taxon>Cytophagia</taxon>
        <taxon>Cytophagales</taxon>
        <taxon>Chryseotaleaceae</taxon>
        <taxon>Dawidia</taxon>
    </lineage>
</organism>
<gene>
    <name evidence="1" type="ORF">KK062_17755</name>
</gene>
<dbReference type="RefSeq" id="WP_254085673.1">
    <property type="nucleotide sequence ID" value="NZ_JAHESE010000019.1"/>
</dbReference>
<name>A0AAP2GQV9_9BACT</name>
<keyword evidence="2" id="KW-1185">Reference proteome</keyword>
<dbReference type="Proteomes" id="UP001319080">
    <property type="component" value="Unassembled WGS sequence"/>
</dbReference>
<sequence>MKHPLLYLTLSLLFLTRCSSDDDHQAAGNNPRLLSVVMSMQRSDGTLRPGYSRTFFYSSSGRLEREEYASYEIEEEKFYVLWTDAFTYAGNKVTQIDRTRTETGSMSTTNYTYDTKGRVSAIHLDEDIDTDVTITYEAGDTINALYQSSNGRWFKYRMSMSGDNIVYSKTIDDSNRFANETYYEFDDNVNPYSLLGFTDMFFESVSKNNKIRQSSSYYTPAKPTSVPYSHEYTYLNGLPVKQTIRYKSSNTGEHTGVAQWEFEYEE</sequence>
<proteinExistence type="predicted"/>
<dbReference type="AlphaFoldDB" id="A0AAP2GQV9"/>
<evidence type="ECO:0000313" key="2">
    <source>
        <dbReference type="Proteomes" id="UP001319080"/>
    </source>
</evidence>
<evidence type="ECO:0000313" key="1">
    <source>
        <dbReference type="EMBL" id="MBT1710096.1"/>
    </source>
</evidence>
<accession>A0AAP2GQV9</accession>
<reference evidence="1 2" key="1">
    <citation type="submission" date="2021-05" db="EMBL/GenBank/DDBJ databases">
        <title>A Polyphasic approach of four new species of the genus Ohtaekwangia: Ohtaekwangia histidinii sp. nov., Ohtaekwangia cretensis sp. nov., Ohtaekwangia indiensis sp. nov., Ohtaekwangia reichenbachii sp. nov. from diverse environment.</title>
        <authorList>
            <person name="Octaviana S."/>
        </authorList>
    </citation>
    <scope>NUCLEOTIDE SEQUENCE [LARGE SCALE GENOMIC DNA]</scope>
    <source>
        <strain evidence="1 2">PWU5</strain>
    </source>
</reference>